<organism evidence="1 2">
    <name type="scientific">Sphingobium amiense</name>
    <dbReference type="NCBI Taxonomy" id="135719"/>
    <lineage>
        <taxon>Bacteria</taxon>
        <taxon>Pseudomonadati</taxon>
        <taxon>Pseudomonadota</taxon>
        <taxon>Alphaproteobacteria</taxon>
        <taxon>Sphingomonadales</taxon>
        <taxon>Sphingomonadaceae</taxon>
        <taxon>Sphingobium</taxon>
    </lineage>
</organism>
<dbReference type="Proteomes" id="UP000279959">
    <property type="component" value="Chromosome"/>
</dbReference>
<proteinExistence type="predicted"/>
<dbReference type="EMBL" id="AP018664">
    <property type="protein sequence ID" value="BBD99603.1"/>
    <property type="molecule type" value="Genomic_DNA"/>
</dbReference>
<gene>
    <name evidence="1" type="ORF">SAMIE_1031040</name>
</gene>
<dbReference type="KEGG" id="sami:SAMIE_1031040"/>
<name>A0A494W4S2_9SPHN</name>
<sequence length="106" mass="11522">MSMAFTRSFGPFPVCSQAWVRLAAFPAGRAKREGKAEGKIKETGTLSGQFLGKPLSAHCFGARRTAPCFWVSRAAIWRKALALLGFDRHYSLISAVSVSKRQGMGS</sequence>
<evidence type="ECO:0000313" key="1">
    <source>
        <dbReference type="EMBL" id="BBD99603.1"/>
    </source>
</evidence>
<reference evidence="1 2" key="1">
    <citation type="submission" date="2018-05" db="EMBL/GenBank/DDBJ databases">
        <title>Complete Genome Sequence of the Nonylphenol-Degrading Bacterium Sphingobium amiense DSM 16289T.</title>
        <authorList>
            <person name="Ootsuka M."/>
            <person name="Nishizawa T."/>
            <person name="Ohta H."/>
        </authorList>
    </citation>
    <scope>NUCLEOTIDE SEQUENCE [LARGE SCALE GENOMIC DNA]</scope>
    <source>
        <strain evidence="1 2">DSM 16289</strain>
    </source>
</reference>
<protein>
    <submittedName>
        <fullName evidence="1">Uncharacterized protein</fullName>
    </submittedName>
</protein>
<evidence type="ECO:0000313" key="2">
    <source>
        <dbReference type="Proteomes" id="UP000279959"/>
    </source>
</evidence>
<accession>A0A494W4S2</accession>
<dbReference type="AlphaFoldDB" id="A0A494W4S2"/>
<keyword evidence="2" id="KW-1185">Reference proteome</keyword>